<gene>
    <name evidence="1" type="ORF">Dsi01nite_068730</name>
</gene>
<comment type="caution">
    <text evidence="1">The sequence shown here is derived from an EMBL/GenBank/DDBJ whole genome shotgun (WGS) entry which is preliminary data.</text>
</comment>
<name>A0A919PRD3_9ACTN</name>
<proteinExistence type="predicted"/>
<dbReference type="Proteomes" id="UP000660611">
    <property type="component" value="Unassembled WGS sequence"/>
</dbReference>
<organism evidence="1 2">
    <name type="scientific">Dactylosporangium siamense</name>
    <dbReference type="NCBI Taxonomy" id="685454"/>
    <lineage>
        <taxon>Bacteria</taxon>
        <taxon>Bacillati</taxon>
        <taxon>Actinomycetota</taxon>
        <taxon>Actinomycetes</taxon>
        <taxon>Micromonosporales</taxon>
        <taxon>Micromonosporaceae</taxon>
        <taxon>Dactylosporangium</taxon>
    </lineage>
</organism>
<keyword evidence="2" id="KW-1185">Reference proteome</keyword>
<evidence type="ECO:0000313" key="1">
    <source>
        <dbReference type="EMBL" id="GIG48832.1"/>
    </source>
</evidence>
<dbReference type="AlphaFoldDB" id="A0A919PRD3"/>
<accession>A0A919PRD3</accession>
<protein>
    <submittedName>
        <fullName evidence="1">Uncharacterized protein</fullName>
    </submittedName>
</protein>
<sequence>MWAADGPVFDVLARGLIEDLCFLDERDQDLDDVRAVLRGYGKLGVVGPFLALFGKDRNCVAEVASVFAEQFHRLGYLPAERLLDAGEWDRLTGGIRERFDGHDVRRSEVEADFGSPSLIIEKRVLCYAPADMSGWVFIDCFAEHHDEYVPGAGRYEWQRDADPLVRAVRRPAGDFESGLTLTLYGKVLRWGPGWWLHHPEGLPDEHQAM</sequence>
<reference evidence="1" key="1">
    <citation type="submission" date="2021-01" db="EMBL/GenBank/DDBJ databases">
        <title>Whole genome shotgun sequence of Dactylosporangium siamense NBRC 106093.</title>
        <authorList>
            <person name="Komaki H."/>
            <person name="Tamura T."/>
        </authorList>
    </citation>
    <scope>NUCLEOTIDE SEQUENCE</scope>
    <source>
        <strain evidence="1">NBRC 106093</strain>
    </source>
</reference>
<evidence type="ECO:0000313" key="2">
    <source>
        <dbReference type="Proteomes" id="UP000660611"/>
    </source>
</evidence>
<dbReference type="EMBL" id="BONQ01000109">
    <property type="protein sequence ID" value="GIG48832.1"/>
    <property type="molecule type" value="Genomic_DNA"/>
</dbReference>